<sequence length="365" mass="40286">MHTDVPNFLSKGVETRAGELAGIGGSFPMHVDILKVLPSILTVISAEPFGKSDFSATGRIRTKTASGNPKDYFVKCAVGEEGAMMLNGECKSLEAIAEVIKGLVPVVHGSGAFHLHGVQSKIHFMVEDFLNLKDTLPDPRSFASVLVQMHRQSRSPTGKFGFDVTTCDGPLPHPVEWEQDWAIFFAKLLRTRVDMDAAACGPWPELERVADHVISKVVPRLLRSLSSDGNPIKPTLIHGDLWDTNVGTDGETGSPVIFDAGSYYAHNEMETGIWRVIYAQKLGTKAYRDAYLELYPPAEPSGEWDDRNRLYSLKCNLNWSATDPGIRTRNIAFNDMCYLCEKYAPLADIAKYDPSLDPTITKIDP</sequence>
<dbReference type="SUPFAM" id="SSF56112">
    <property type="entry name" value="Protein kinase-like (PK-like)"/>
    <property type="match status" value="1"/>
</dbReference>
<dbReference type="InterPro" id="IPR016477">
    <property type="entry name" value="Fructo-/Ketosamine-3-kinase"/>
</dbReference>
<dbReference type="EC" id="2.7.1.172" evidence="1"/>
<dbReference type="AlphaFoldDB" id="A0A6A5QGC7"/>
<organism evidence="3 4">
    <name type="scientific">Ampelomyces quisqualis</name>
    <name type="common">Powdery mildew agent</name>
    <dbReference type="NCBI Taxonomy" id="50730"/>
    <lineage>
        <taxon>Eukaryota</taxon>
        <taxon>Fungi</taxon>
        <taxon>Dikarya</taxon>
        <taxon>Ascomycota</taxon>
        <taxon>Pezizomycotina</taxon>
        <taxon>Dothideomycetes</taxon>
        <taxon>Pleosporomycetidae</taxon>
        <taxon>Pleosporales</taxon>
        <taxon>Pleosporineae</taxon>
        <taxon>Phaeosphaeriaceae</taxon>
        <taxon>Ampelomyces</taxon>
    </lineage>
</organism>
<gene>
    <name evidence="3" type="ORF">BDU57DRAFT_521804</name>
</gene>
<evidence type="ECO:0000313" key="3">
    <source>
        <dbReference type="EMBL" id="KAF1913117.1"/>
    </source>
</evidence>
<name>A0A6A5QGC7_AMPQU</name>
<comment type="catalytic activity">
    <reaction evidence="2">
        <text>N(6)-D-ribulosyl-L-lysyl-[protein] + ATP = N(6)-(3-O-phospho-D-ribulosyl)-L-lysyl-[protein] + ADP + H(+)</text>
        <dbReference type="Rhea" id="RHEA:48432"/>
        <dbReference type="Rhea" id="RHEA-COMP:12103"/>
        <dbReference type="Rhea" id="RHEA-COMP:12104"/>
        <dbReference type="ChEBI" id="CHEBI:15378"/>
        <dbReference type="ChEBI" id="CHEBI:30616"/>
        <dbReference type="ChEBI" id="CHEBI:90418"/>
        <dbReference type="ChEBI" id="CHEBI:90420"/>
        <dbReference type="ChEBI" id="CHEBI:456216"/>
        <dbReference type="EC" id="2.7.1.172"/>
    </reaction>
    <physiologicalReaction direction="left-to-right" evidence="2">
        <dbReference type="Rhea" id="RHEA:48433"/>
    </physiologicalReaction>
</comment>
<dbReference type="OrthoDB" id="5772781at2759"/>
<dbReference type="PANTHER" id="PTHR12149:SF8">
    <property type="entry name" value="PROTEIN-RIBULOSAMINE 3-KINASE"/>
    <property type="match status" value="1"/>
</dbReference>
<dbReference type="PANTHER" id="PTHR12149">
    <property type="entry name" value="FRUCTOSAMINE 3 KINASE-RELATED PROTEIN"/>
    <property type="match status" value="1"/>
</dbReference>
<accession>A0A6A5QGC7</accession>
<dbReference type="GO" id="GO:0016301">
    <property type="term" value="F:kinase activity"/>
    <property type="evidence" value="ECO:0007669"/>
    <property type="project" value="UniProtKB-KW"/>
</dbReference>
<dbReference type="Proteomes" id="UP000800096">
    <property type="component" value="Unassembled WGS sequence"/>
</dbReference>
<dbReference type="Gene3D" id="3.90.1200.10">
    <property type="match status" value="1"/>
</dbReference>
<keyword evidence="3" id="KW-0808">Transferase</keyword>
<dbReference type="GO" id="GO:0102193">
    <property type="term" value="F:protein-ribulosamine 3-kinase activity"/>
    <property type="evidence" value="ECO:0007669"/>
    <property type="project" value="UniProtKB-EC"/>
</dbReference>
<evidence type="ECO:0000256" key="1">
    <source>
        <dbReference type="ARBA" id="ARBA00011961"/>
    </source>
</evidence>
<evidence type="ECO:0000256" key="2">
    <source>
        <dbReference type="ARBA" id="ARBA00048655"/>
    </source>
</evidence>
<evidence type="ECO:0000313" key="4">
    <source>
        <dbReference type="Proteomes" id="UP000800096"/>
    </source>
</evidence>
<proteinExistence type="predicted"/>
<keyword evidence="3" id="KW-0418">Kinase</keyword>
<dbReference type="InterPro" id="IPR011009">
    <property type="entry name" value="Kinase-like_dom_sf"/>
</dbReference>
<dbReference type="EMBL" id="ML979139">
    <property type="protein sequence ID" value="KAF1913117.1"/>
    <property type="molecule type" value="Genomic_DNA"/>
</dbReference>
<reference evidence="3" key="1">
    <citation type="journal article" date="2020" name="Stud. Mycol.">
        <title>101 Dothideomycetes genomes: a test case for predicting lifestyles and emergence of pathogens.</title>
        <authorList>
            <person name="Haridas S."/>
            <person name="Albert R."/>
            <person name="Binder M."/>
            <person name="Bloem J."/>
            <person name="Labutti K."/>
            <person name="Salamov A."/>
            <person name="Andreopoulos B."/>
            <person name="Baker S."/>
            <person name="Barry K."/>
            <person name="Bills G."/>
            <person name="Bluhm B."/>
            <person name="Cannon C."/>
            <person name="Castanera R."/>
            <person name="Culley D."/>
            <person name="Daum C."/>
            <person name="Ezra D."/>
            <person name="Gonzalez J."/>
            <person name="Henrissat B."/>
            <person name="Kuo A."/>
            <person name="Liang C."/>
            <person name="Lipzen A."/>
            <person name="Lutzoni F."/>
            <person name="Magnuson J."/>
            <person name="Mondo S."/>
            <person name="Nolan M."/>
            <person name="Ohm R."/>
            <person name="Pangilinan J."/>
            <person name="Park H.-J."/>
            <person name="Ramirez L."/>
            <person name="Alfaro M."/>
            <person name="Sun H."/>
            <person name="Tritt A."/>
            <person name="Yoshinaga Y."/>
            <person name="Zwiers L.-H."/>
            <person name="Turgeon B."/>
            <person name="Goodwin S."/>
            <person name="Spatafora J."/>
            <person name="Crous P."/>
            <person name="Grigoriev I."/>
        </authorList>
    </citation>
    <scope>NUCLEOTIDE SEQUENCE</scope>
    <source>
        <strain evidence="3">HMLAC05119</strain>
    </source>
</reference>
<keyword evidence="4" id="KW-1185">Reference proteome</keyword>
<protein>
    <recommendedName>
        <fullName evidence="1">protein-ribulosamine 3-kinase</fullName>
        <ecNumber evidence="1">2.7.1.172</ecNumber>
    </recommendedName>
</protein>
<dbReference type="Pfam" id="PF03881">
    <property type="entry name" value="Fructosamin_kin"/>
    <property type="match status" value="1"/>
</dbReference>